<dbReference type="PANTHER" id="PTHR43004:SF10">
    <property type="entry name" value="2-MONOOXYGENASE, PUTATIVE (AFU_ORTHOLOGUE AFUA_6G11480)-RELATED"/>
    <property type="match status" value="1"/>
</dbReference>
<dbReference type="PANTHER" id="PTHR43004">
    <property type="entry name" value="TRK SYSTEM POTASSIUM UPTAKE PROTEIN"/>
    <property type="match status" value="1"/>
</dbReference>
<dbReference type="InterPro" id="IPR012941">
    <property type="entry name" value="Phe_hydrox_C_dim_dom"/>
</dbReference>
<accession>A0A366SDN7</accession>
<dbReference type="Gene3D" id="3.40.50.300">
    <property type="entry name" value="P-loop containing nucleotide triphosphate hydrolases"/>
    <property type="match status" value="1"/>
</dbReference>
<dbReference type="Gene3D" id="3.30.9.10">
    <property type="entry name" value="D-Amino Acid Oxidase, subunit A, domain 2"/>
    <property type="match status" value="1"/>
</dbReference>
<dbReference type="GO" id="GO:0016709">
    <property type="term" value="F:oxidoreductase activity, acting on paired donors, with incorporation or reduction of molecular oxygen, NAD(P)H as one donor, and incorporation of one atom of oxygen"/>
    <property type="evidence" value="ECO:0007669"/>
    <property type="project" value="UniProtKB-ARBA"/>
</dbReference>
<feature type="domain" description="DUF7791" evidence="9">
    <location>
        <begin position="598"/>
        <end position="714"/>
    </location>
</feature>
<dbReference type="RefSeq" id="XP_031021431.1">
    <property type="nucleotide sequence ID" value="XM_031154572.1"/>
</dbReference>
<evidence type="ECO:0000259" key="7">
    <source>
        <dbReference type="Pfam" id="PF07976"/>
    </source>
</evidence>
<dbReference type="InterPro" id="IPR036188">
    <property type="entry name" value="FAD/NAD-bd_sf"/>
</dbReference>
<dbReference type="InterPro" id="IPR056693">
    <property type="entry name" value="DUF7791"/>
</dbReference>
<dbReference type="SUPFAM" id="SSF54373">
    <property type="entry name" value="FAD-linked reductases, C-terminal domain"/>
    <property type="match status" value="1"/>
</dbReference>
<evidence type="ECO:0008006" key="12">
    <source>
        <dbReference type="Google" id="ProtNLM"/>
    </source>
</evidence>
<feature type="domain" description="Nephrocystin 3-like N-terminal" evidence="8">
    <location>
        <begin position="319"/>
        <end position="487"/>
    </location>
</feature>
<dbReference type="SUPFAM" id="SSF51905">
    <property type="entry name" value="FAD/NAD(P)-binding domain"/>
    <property type="match status" value="1"/>
</dbReference>
<dbReference type="Pfam" id="PF24883">
    <property type="entry name" value="NPHP3_N"/>
    <property type="match status" value="1"/>
</dbReference>
<proteinExistence type="inferred from homology"/>
<evidence type="ECO:0000256" key="5">
    <source>
        <dbReference type="ARBA" id="ARBA00023002"/>
    </source>
</evidence>
<evidence type="ECO:0000259" key="6">
    <source>
        <dbReference type="Pfam" id="PF01494"/>
    </source>
</evidence>
<dbReference type="Pfam" id="PF25053">
    <property type="entry name" value="DUF7791"/>
    <property type="match status" value="1"/>
</dbReference>
<dbReference type="InterPro" id="IPR002938">
    <property type="entry name" value="FAD-bd"/>
</dbReference>
<dbReference type="Pfam" id="PF01494">
    <property type="entry name" value="FAD_binding_3"/>
    <property type="match status" value="1"/>
</dbReference>
<dbReference type="Gene3D" id="3.50.50.60">
    <property type="entry name" value="FAD/NAD(P)-binding domain"/>
    <property type="match status" value="1"/>
</dbReference>
<dbReference type="OrthoDB" id="1716816at2759"/>
<sequence>MSGAEVLSGIGILCNAMQIVTFGKDALEVYSHVRENGTADPRLETFLADASISYQEMRKQLSVSGPLTFDQQEIVRIAEGAHNGLEKFRTCFAQLYVDEDSRKGIRGRLRVARSGFKTLFRAKELEDLEKNLKRYEQLFQTRLIQRVCSQGDAIALLTQEYFTDLNIAQQSMVKNIAEGHTKTSLLVSQKAVEIKDHVTNQHGETRTTMENYLSLAENNLRSHITESTSLVQRDMTSRHNTEDDMKRYDQLIASLRYPEMNSRKNQVVENFPETFQWIFSNKGPWAEDTSSLESYSSETDTTDMAWHNSTTATTSSSDNSTEFTRWLGSESKMFWICGKPGSGKSTLMKFIATNSVTKEYLTAWRSGVHILTHYFWKAGNPMERSLKGLLLSITHQILLDRIALAQQLWWAMPELHHKWSHGDWDMQQLEATLLWVLEAVGENFFLIIDGLDESEELGAHLYTTPSNQNIFHKLAKEPNVKTCVSSREEYIFNNHFEGIETLQIHKLTEFDIRKFADHYLEATNFANPGDREDILNLVAKKADGVFLWVVLVLNSVNRAFRIDYERERLIERIEHMPRDLVNLFRDMWERSGDDGDVPSYRACASRYFNLALAFKHNPGNISILHMTLASEDCSLESIINSGGTWDLVEVAMMCSRTEKKLSLVCHGLLEVVVETYLGLHPLPTPIQHYGEMKVKFAHRCVIDFLRDTEDGSTLLNACGWRQGEALARSMGVGMALECLICPVTDTQHHLLFYDQVHGKKRYLYQTEYHSYVEEILDSITTRAILGPYRGILLRNLYEWYAADFLYDRSSWRSSGHFVFLGNSWKDQFVASMTKAADLSIMERLIVALPREEFLNALPAIFRGLSAPSLKSASLQYSHQFDEGEVTYELKRSRLTKLILSRLLGLQEEGSSGDIPQDSFSGEAREDLRRLVCSWFLASLDTSHYQQRYHQRYQQRYGAVQKTDLAVLELIKLALPSLDDWNQPVLLCLRCHRGFARGFMYCTTRKFSDDFYVVVNLATVYQIFLRSLQRGAAASHTTQRMPSMNEQIPDMPNGAELSLRIVLIADGTNYYRIYSKNQSKGSELLLGSLLTGRLLTEEEVASVKQRKGWPVCGGNMNLLSYLISELSHIPGLPMHPCSIPYLIKYTSSMESEEVEVIICGGGSAGLTAAIWLARFDIPFKILEKRPGPLAIGQADGVQCRTVEIFENLGISTPLLEEAYHVREVAFWSPNESNGSLQRKDLAYDTETGLSHMPHVILNQARINELMLKEIIHLRRGGTSGVLYDSHVESVKVVDDGNDYPVEVVTTHNGKSHSYRAKYAIGCDGAHSTVRKSLGFKMVGDSTDSVWGVMDVYPITKFPDIRKKAMLISKNDGNLMIIPREGDELVRFYIELPNTTARDVTEQSLIEKVKRIFAPYTIDVAHTVWWSAYVIGQRLADHFTKDYRVFLTGDACHTHSPKAGQGMNVSLQDGFNIGWKMAHVLSGRAPPSVLETYVLERQDTAEKLIEFDRSWSKLFSSDYRKQNGIAAQDFRDKFVEAGRYTAGMATQYKPSALTCVADSDESIASGLTVGMRFPSASLVRLSDAKPFHLNSVLPADGRWHILAFCSEADTKERLLKVASELDSLINVFTPAGRNADEVFLNTLVIKTDRRSIGIDQLPEVFFPKSGPYSLRNVHRIFVDDSSPYMLGCGEAFSIYGVNPEQGAIVVVRPDLYVARILKLTDANELLAFFKGCLTAKE</sequence>
<keyword evidence="3" id="KW-0677">Repeat</keyword>
<keyword evidence="4" id="KW-0274">FAD</keyword>
<keyword evidence="2" id="KW-0285">Flavoprotein</keyword>
<comment type="caution">
    <text evidence="10">The sequence shown here is derived from an EMBL/GenBank/DDBJ whole genome shotgun (WGS) entry which is preliminary data.</text>
</comment>
<dbReference type="InterPro" id="IPR036249">
    <property type="entry name" value="Thioredoxin-like_sf"/>
</dbReference>
<reference evidence="10 11" key="1">
    <citation type="submission" date="2018-06" db="EMBL/GenBank/DDBJ databases">
        <title>Fusarium incarnatum-equiseti species complex species 28.</title>
        <authorList>
            <person name="Gardiner D.M."/>
        </authorList>
    </citation>
    <scope>NUCLEOTIDE SEQUENCE [LARGE SCALE GENOMIC DNA]</scope>
    <source>
        <strain evidence="10 11">FIESC_28</strain>
    </source>
</reference>
<dbReference type="EMBL" id="QKXC01000009">
    <property type="protein sequence ID" value="RBR26840.1"/>
    <property type="molecule type" value="Genomic_DNA"/>
</dbReference>
<gene>
    <name evidence="10" type="ORF">FIESC28_00421</name>
</gene>
<evidence type="ECO:0000256" key="3">
    <source>
        <dbReference type="ARBA" id="ARBA00022737"/>
    </source>
</evidence>
<dbReference type="InterPro" id="IPR056884">
    <property type="entry name" value="NPHP3-like_N"/>
</dbReference>
<dbReference type="CDD" id="cd02979">
    <property type="entry name" value="PHOX_C"/>
    <property type="match status" value="1"/>
</dbReference>
<organism evidence="10 11">
    <name type="scientific">Fusarium coffeatum</name>
    <dbReference type="NCBI Taxonomy" id="231269"/>
    <lineage>
        <taxon>Eukaryota</taxon>
        <taxon>Fungi</taxon>
        <taxon>Dikarya</taxon>
        <taxon>Ascomycota</taxon>
        <taxon>Pezizomycotina</taxon>
        <taxon>Sordariomycetes</taxon>
        <taxon>Hypocreomycetidae</taxon>
        <taxon>Hypocreales</taxon>
        <taxon>Nectriaceae</taxon>
        <taxon>Fusarium</taxon>
        <taxon>Fusarium incarnatum-equiseti species complex</taxon>
    </lineage>
</organism>
<dbReference type="InterPro" id="IPR038220">
    <property type="entry name" value="PHOX_C_sf"/>
</dbReference>
<dbReference type="GeneID" id="41989868"/>
<name>A0A366SDN7_9HYPO</name>
<evidence type="ECO:0000256" key="2">
    <source>
        <dbReference type="ARBA" id="ARBA00022630"/>
    </source>
</evidence>
<dbReference type="Gene3D" id="3.40.30.20">
    <property type="match status" value="1"/>
</dbReference>
<dbReference type="NCBIfam" id="NF006144">
    <property type="entry name" value="PRK08294.1"/>
    <property type="match status" value="1"/>
</dbReference>
<evidence type="ECO:0000259" key="9">
    <source>
        <dbReference type="Pfam" id="PF25053"/>
    </source>
</evidence>
<comment type="similarity">
    <text evidence="1">Belongs to the PheA/TfdB FAD monooxygenase family.</text>
</comment>
<dbReference type="InterPro" id="IPR027417">
    <property type="entry name" value="P-loop_NTPase"/>
</dbReference>
<feature type="domain" description="FAD-binding" evidence="6">
    <location>
        <begin position="1152"/>
        <end position="1505"/>
    </location>
</feature>
<evidence type="ECO:0000313" key="10">
    <source>
        <dbReference type="EMBL" id="RBR26840.1"/>
    </source>
</evidence>
<dbReference type="InterPro" id="IPR050641">
    <property type="entry name" value="RIFMO-like"/>
</dbReference>
<keyword evidence="11" id="KW-1185">Reference proteome</keyword>
<evidence type="ECO:0000313" key="11">
    <source>
        <dbReference type="Proteomes" id="UP000253153"/>
    </source>
</evidence>
<keyword evidence="5" id="KW-0560">Oxidoreductase</keyword>
<dbReference type="SUPFAM" id="SSF52540">
    <property type="entry name" value="P-loop containing nucleoside triphosphate hydrolases"/>
    <property type="match status" value="1"/>
</dbReference>
<dbReference type="GO" id="GO:0071949">
    <property type="term" value="F:FAD binding"/>
    <property type="evidence" value="ECO:0007669"/>
    <property type="project" value="InterPro"/>
</dbReference>
<dbReference type="Proteomes" id="UP000253153">
    <property type="component" value="Unassembled WGS sequence"/>
</dbReference>
<evidence type="ECO:0000256" key="1">
    <source>
        <dbReference type="ARBA" id="ARBA00007801"/>
    </source>
</evidence>
<dbReference type="PRINTS" id="PR00420">
    <property type="entry name" value="RNGMNOXGNASE"/>
</dbReference>
<evidence type="ECO:0000259" key="8">
    <source>
        <dbReference type="Pfam" id="PF24883"/>
    </source>
</evidence>
<protein>
    <recommendedName>
        <fullName evidence="12">FAD-binding domain-containing protein</fullName>
    </recommendedName>
</protein>
<evidence type="ECO:0000256" key="4">
    <source>
        <dbReference type="ARBA" id="ARBA00022827"/>
    </source>
</evidence>
<dbReference type="SUPFAM" id="SSF52833">
    <property type="entry name" value="Thioredoxin-like"/>
    <property type="match status" value="1"/>
</dbReference>
<dbReference type="Pfam" id="PF07976">
    <property type="entry name" value="Phe_hydrox_dim"/>
    <property type="match status" value="1"/>
</dbReference>
<feature type="domain" description="Phenol hydroxylase-like C-terminal dimerisation" evidence="7">
    <location>
        <begin position="1544"/>
        <end position="1734"/>
    </location>
</feature>